<evidence type="ECO:0008006" key="3">
    <source>
        <dbReference type="Google" id="ProtNLM"/>
    </source>
</evidence>
<keyword evidence="1" id="KW-1133">Transmembrane helix</keyword>
<dbReference type="InterPro" id="IPR013320">
    <property type="entry name" value="ConA-like_dom_sf"/>
</dbReference>
<dbReference type="Pfam" id="PF13385">
    <property type="entry name" value="Laminin_G_3"/>
    <property type="match status" value="1"/>
</dbReference>
<accession>A0A6C0DJX8</accession>
<dbReference type="SUPFAM" id="SSF49899">
    <property type="entry name" value="Concanavalin A-like lectins/glucanases"/>
    <property type="match status" value="1"/>
</dbReference>
<dbReference type="EMBL" id="MN739626">
    <property type="protein sequence ID" value="QHT16540.1"/>
    <property type="molecule type" value="Genomic_DNA"/>
</dbReference>
<keyword evidence="1" id="KW-0472">Membrane</keyword>
<feature type="transmembrane region" description="Helical" evidence="1">
    <location>
        <begin position="17"/>
        <end position="38"/>
    </location>
</feature>
<keyword evidence="1" id="KW-0812">Transmembrane</keyword>
<protein>
    <recommendedName>
        <fullName evidence="3">Lectin/glucanase superfamily protein</fullName>
    </recommendedName>
</protein>
<dbReference type="Gene3D" id="2.60.120.200">
    <property type="match status" value="1"/>
</dbReference>
<name>A0A6C0DJX8_9ZZZZ</name>
<proteinExistence type="predicted"/>
<organism evidence="2">
    <name type="scientific">viral metagenome</name>
    <dbReference type="NCBI Taxonomy" id="1070528"/>
    <lineage>
        <taxon>unclassified sequences</taxon>
        <taxon>metagenomes</taxon>
        <taxon>organismal metagenomes</taxon>
    </lineage>
</organism>
<dbReference type="AlphaFoldDB" id="A0A6C0DJX8"/>
<evidence type="ECO:0000313" key="2">
    <source>
        <dbReference type="EMBL" id="QHT16540.1"/>
    </source>
</evidence>
<evidence type="ECO:0000256" key="1">
    <source>
        <dbReference type="SAM" id="Phobius"/>
    </source>
</evidence>
<sequence length="292" mass="33315">MDATGVSMTGTDPMSQVLSGVALVLALYISLSITEFIYNSFAAMFKDRVELFPNTYVSGAKMYTAIQNPHNVRAKTIYFSDNQRSGVEFSYAMFLYIKSDTFSTGEHKLYHILHKGYGQVYPLLGPGIFCWGDSNKIRIYMNSYDNWHNHTEIENIPVDKWFHLTVSCKGNTLYVYINGNLKKKFPLTNNTPPYQNYGNVYIFSPRKLTLTKTITISLESDVEFIGSQPTSNVVFDGAFKGMISRVYYFSYALTYTEINYLINMQPSTQMEGGDMSMVPYLSDTWWANRQGP</sequence>
<reference evidence="2" key="1">
    <citation type="journal article" date="2020" name="Nature">
        <title>Giant virus diversity and host interactions through global metagenomics.</title>
        <authorList>
            <person name="Schulz F."/>
            <person name="Roux S."/>
            <person name="Paez-Espino D."/>
            <person name="Jungbluth S."/>
            <person name="Walsh D.A."/>
            <person name="Denef V.J."/>
            <person name="McMahon K.D."/>
            <person name="Konstantinidis K.T."/>
            <person name="Eloe-Fadrosh E.A."/>
            <person name="Kyrpides N.C."/>
            <person name="Woyke T."/>
        </authorList>
    </citation>
    <scope>NUCLEOTIDE SEQUENCE</scope>
    <source>
        <strain evidence="2">GVMAG-M-3300023174-189</strain>
    </source>
</reference>